<accession>A0A2H0DX42</accession>
<dbReference type="Proteomes" id="UP000231276">
    <property type="component" value="Unassembled WGS sequence"/>
</dbReference>
<dbReference type="EMBL" id="PCTS01000019">
    <property type="protein sequence ID" value="PIP86561.1"/>
    <property type="molecule type" value="Genomic_DNA"/>
</dbReference>
<dbReference type="GO" id="GO:0008168">
    <property type="term" value="F:methyltransferase activity"/>
    <property type="evidence" value="ECO:0007669"/>
    <property type="project" value="UniProtKB-KW"/>
</dbReference>
<keyword evidence="1" id="KW-0808">Transferase</keyword>
<reference evidence="1 2" key="1">
    <citation type="submission" date="2017-09" db="EMBL/GenBank/DDBJ databases">
        <title>Depth-based differentiation of microbial function through sediment-hosted aquifers and enrichment of novel symbionts in the deep terrestrial subsurface.</title>
        <authorList>
            <person name="Probst A.J."/>
            <person name="Ladd B."/>
            <person name="Jarett J.K."/>
            <person name="Geller-Mcgrath D.E."/>
            <person name="Sieber C.M."/>
            <person name="Emerson J.B."/>
            <person name="Anantharaman K."/>
            <person name="Thomas B.C."/>
            <person name="Malmstrom R."/>
            <person name="Stieglmeier M."/>
            <person name="Klingl A."/>
            <person name="Woyke T."/>
            <person name="Ryan C.M."/>
            <person name="Banfield J.F."/>
        </authorList>
    </citation>
    <scope>NUCLEOTIDE SEQUENCE [LARGE SCALE GENOMIC DNA]</scope>
    <source>
        <strain evidence="1">CG22_combo_CG10-13_8_21_14_all_43_18</strain>
    </source>
</reference>
<dbReference type="SUPFAM" id="SSF53335">
    <property type="entry name" value="S-adenosyl-L-methionine-dependent methyltransferases"/>
    <property type="match status" value="1"/>
</dbReference>
<comment type="caution">
    <text evidence="1">The sequence shown here is derived from an EMBL/GenBank/DDBJ whole genome shotgun (WGS) entry which is preliminary data.</text>
</comment>
<dbReference type="AlphaFoldDB" id="A0A2H0DX42"/>
<protein>
    <submittedName>
        <fullName evidence="1">SAM-dependent methyltransferase</fullName>
    </submittedName>
</protein>
<evidence type="ECO:0000313" key="1">
    <source>
        <dbReference type="EMBL" id="PIP86561.1"/>
    </source>
</evidence>
<gene>
    <name evidence="1" type="ORF">COW82_01340</name>
</gene>
<sequence>MKRVNEKNKPEEDLEEISSSFRDPSGHLFKKDGVLFRSVLKSYSRHYDLAKESGLYESLIKDGLLISHEEVSADFELSSATYKILKPKMISFISYPYEWSFSQLKDAALLTLEIQKHALRKGMTLKDASAYNISFDGARPVFIDTLSFEKYEEGLPWVAYRQFCQHFLAPLALMSYKDLRLSFLFRLFIDGLPLDLASSLLPRRTMFNLRLASHIHLHAKGQKKYSEEAPRRVKVSRIGLQALVGSLQKSVEKLALKRQKTEWQDYYDRTNYSPESFAEKKEIVSEFLRLVSPRSVWDLGANTGLFSRIASSRGIPTTSFDIDPIAVEQNYLQSKKRGEENLLPLVLDLANPSPSLGWAGEERMSLEKRGPTDVLLALALVHHLSISNNLPFQKIAEYFSRLGGNLIIEFVPKSDSQVRRLLRTRKDIFTDYDEESFEKEFGEYYQIQSKERISGSERILYLMRKK</sequence>
<keyword evidence="1" id="KW-0489">Methyltransferase</keyword>
<organism evidence="1 2">
    <name type="scientific">Candidatus Campbellbacteria bacterium CG22_combo_CG10-13_8_21_14_all_43_18</name>
    <dbReference type="NCBI Taxonomy" id="1974530"/>
    <lineage>
        <taxon>Bacteria</taxon>
        <taxon>Candidatus Campbelliibacteriota</taxon>
    </lineage>
</organism>
<name>A0A2H0DX42_9BACT</name>
<dbReference type="InterPro" id="IPR029063">
    <property type="entry name" value="SAM-dependent_MTases_sf"/>
</dbReference>
<dbReference type="GO" id="GO:0032259">
    <property type="term" value="P:methylation"/>
    <property type="evidence" value="ECO:0007669"/>
    <property type="project" value="UniProtKB-KW"/>
</dbReference>
<proteinExistence type="predicted"/>
<evidence type="ECO:0000313" key="2">
    <source>
        <dbReference type="Proteomes" id="UP000231276"/>
    </source>
</evidence>
<dbReference type="Gene3D" id="3.40.50.150">
    <property type="entry name" value="Vaccinia Virus protein VP39"/>
    <property type="match status" value="1"/>
</dbReference>